<dbReference type="STRING" id="1641165.XM38_09245"/>
<dbReference type="OrthoDB" id="9795306at2"/>
<dbReference type="AlphaFoldDB" id="A0A1Z3HNQ5"/>
<proteinExistence type="predicted"/>
<dbReference type="Proteomes" id="UP000191901">
    <property type="component" value="Chromosome"/>
</dbReference>
<dbReference type="InterPro" id="IPR028973">
    <property type="entry name" value="PhnB-like"/>
</dbReference>
<organism evidence="2 3">
    <name type="scientific">Halomicronema hongdechloris C2206</name>
    <dbReference type="NCBI Taxonomy" id="1641165"/>
    <lineage>
        <taxon>Bacteria</taxon>
        <taxon>Bacillati</taxon>
        <taxon>Cyanobacteriota</taxon>
        <taxon>Cyanophyceae</taxon>
        <taxon>Nodosilineales</taxon>
        <taxon>Nodosilineaceae</taxon>
        <taxon>Halomicronema</taxon>
    </lineage>
</organism>
<feature type="domain" description="PhnB-like" evidence="1">
    <location>
        <begin position="2"/>
        <end position="130"/>
    </location>
</feature>
<evidence type="ECO:0000313" key="3">
    <source>
        <dbReference type="Proteomes" id="UP000191901"/>
    </source>
</evidence>
<dbReference type="Pfam" id="PF06983">
    <property type="entry name" value="3-dmu-9_3-mt"/>
    <property type="match status" value="1"/>
</dbReference>
<dbReference type="CDD" id="cd06588">
    <property type="entry name" value="PhnB_like"/>
    <property type="match status" value="1"/>
</dbReference>
<reference evidence="2 3" key="1">
    <citation type="journal article" date="2016" name="Biochim. Biophys. Acta">
        <title>Characterization of red-shifted phycobilisomes isolated from the chlorophyll f-containing cyanobacterium Halomicronema hongdechloris.</title>
        <authorList>
            <person name="Li Y."/>
            <person name="Lin Y."/>
            <person name="Garvey C.J."/>
            <person name="Birch D."/>
            <person name="Corkery R.W."/>
            <person name="Loughlin P.C."/>
            <person name="Scheer H."/>
            <person name="Willows R.D."/>
            <person name="Chen M."/>
        </authorList>
    </citation>
    <scope>NUCLEOTIDE SEQUENCE [LARGE SCALE GENOMIC DNA]</scope>
    <source>
        <strain evidence="2 3">C2206</strain>
    </source>
</reference>
<protein>
    <recommendedName>
        <fullName evidence="1">PhnB-like domain-containing protein</fullName>
    </recommendedName>
</protein>
<dbReference type="KEGG" id="hhg:XM38_028870"/>
<dbReference type="RefSeq" id="WP_080808030.1">
    <property type="nucleotide sequence ID" value="NZ_CP021983.2"/>
</dbReference>
<name>A0A1Z3HNQ5_9CYAN</name>
<dbReference type="PANTHER" id="PTHR33990:SF1">
    <property type="entry name" value="PROTEIN YJDN"/>
    <property type="match status" value="1"/>
</dbReference>
<gene>
    <name evidence="2" type="ORF">XM38_028870</name>
</gene>
<keyword evidence="3" id="KW-1185">Reference proteome</keyword>
<evidence type="ECO:0000259" key="1">
    <source>
        <dbReference type="Pfam" id="PF06983"/>
    </source>
</evidence>
<dbReference type="PANTHER" id="PTHR33990">
    <property type="entry name" value="PROTEIN YJDN-RELATED"/>
    <property type="match status" value="1"/>
</dbReference>
<accession>A0A1Z3HNQ5</accession>
<dbReference type="Gene3D" id="3.10.180.10">
    <property type="entry name" value="2,3-Dihydroxybiphenyl 1,2-Dioxygenase, domain 1"/>
    <property type="match status" value="1"/>
</dbReference>
<dbReference type="SUPFAM" id="SSF54593">
    <property type="entry name" value="Glyoxalase/Bleomycin resistance protein/Dihydroxybiphenyl dioxygenase"/>
    <property type="match status" value="1"/>
</dbReference>
<evidence type="ECO:0000313" key="2">
    <source>
        <dbReference type="EMBL" id="ASC71933.1"/>
    </source>
</evidence>
<dbReference type="EMBL" id="CP021983">
    <property type="protein sequence ID" value="ASC71933.1"/>
    <property type="molecule type" value="Genomic_DNA"/>
</dbReference>
<sequence length="138" mass="15713">MKLIPYLNFDGDCEAAFTFYEQVFGGKLGDKMIYKGSPMEADVPPEWHDKIMHTHLTIGDQEIMGSDAPPAYFKEPQGTEVTIQIDDPEKAEQIFRALAENGTVKMDIQETFWAKRFGMLTDQFGIPWMVNCDKAPEE</sequence>
<dbReference type="InterPro" id="IPR029068">
    <property type="entry name" value="Glyas_Bleomycin-R_OHBP_Dase"/>
</dbReference>